<evidence type="ECO:0000256" key="4">
    <source>
        <dbReference type="ARBA" id="ARBA00022833"/>
    </source>
</evidence>
<protein>
    <submittedName>
        <fullName evidence="9">LAME_0F14422g1_1</fullName>
    </submittedName>
</protein>
<dbReference type="PANTHER" id="PTHR13510:SF44">
    <property type="entry name" value="RABENOSYN-5"/>
    <property type="match status" value="1"/>
</dbReference>
<dbReference type="CDD" id="cd15737">
    <property type="entry name" value="FYVE2_Vac1p_like"/>
    <property type="match status" value="1"/>
</dbReference>
<feature type="domain" description="FYVE-type" evidence="8">
    <location>
        <begin position="95"/>
        <end position="160"/>
    </location>
</feature>
<evidence type="ECO:0000256" key="1">
    <source>
        <dbReference type="ARBA" id="ARBA00022723"/>
    </source>
</evidence>
<keyword evidence="3 6" id="KW-0863">Zinc-finger</keyword>
<evidence type="ECO:0000313" key="9">
    <source>
        <dbReference type="EMBL" id="SCU95997.1"/>
    </source>
</evidence>
<feature type="region of interest" description="Disordered" evidence="7">
    <location>
        <begin position="1"/>
        <end position="20"/>
    </location>
</feature>
<evidence type="ECO:0000256" key="5">
    <source>
        <dbReference type="ARBA" id="ARBA00023204"/>
    </source>
</evidence>
<dbReference type="GO" id="GO:0032266">
    <property type="term" value="F:phosphatidylinositol-3-phosphate binding"/>
    <property type="evidence" value="ECO:0007669"/>
    <property type="project" value="UniProtKB-ARBA"/>
</dbReference>
<dbReference type="InterPro" id="IPR021565">
    <property type="entry name" value="Rbsn_Rab-bd"/>
</dbReference>
<dbReference type="AlphaFoldDB" id="A0A1G4JXX1"/>
<dbReference type="SMART" id="SM00064">
    <property type="entry name" value="FYVE"/>
    <property type="match status" value="2"/>
</dbReference>
<dbReference type="PROSITE" id="PS50178">
    <property type="entry name" value="ZF_FYVE"/>
    <property type="match status" value="2"/>
</dbReference>
<reference evidence="10" key="1">
    <citation type="submission" date="2016-03" db="EMBL/GenBank/DDBJ databases">
        <authorList>
            <person name="Devillers Hugo."/>
        </authorList>
    </citation>
    <scope>NUCLEOTIDE SEQUENCE [LARGE SCALE GENOMIC DNA]</scope>
</reference>
<dbReference type="InterPro" id="IPR013083">
    <property type="entry name" value="Znf_RING/FYVE/PHD"/>
</dbReference>
<keyword evidence="4" id="KW-0862">Zinc</keyword>
<dbReference type="CDD" id="cd15761">
    <property type="entry name" value="FYVE1_Vac1p_like"/>
    <property type="match status" value="1"/>
</dbReference>
<dbReference type="Pfam" id="PF11464">
    <property type="entry name" value="Rbsn"/>
    <property type="match status" value="1"/>
</dbReference>
<dbReference type="GO" id="GO:0008270">
    <property type="term" value="F:zinc ion binding"/>
    <property type="evidence" value="ECO:0007669"/>
    <property type="project" value="UniProtKB-KW"/>
</dbReference>
<dbReference type="InterPro" id="IPR036531">
    <property type="entry name" value="Rbsn_Rab-bd_sf"/>
</dbReference>
<dbReference type="OrthoDB" id="166134at2759"/>
<dbReference type="GO" id="GO:0098588">
    <property type="term" value="C:bounding membrane of organelle"/>
    <property type="evidence" value="ECO:0007669"/>
    <property type="project" value="UniProtKB-ARBA"/>
</dbReference>
<feature type="domain" description="FYVE-type" evidence="8">
    <location>
        <begin position="244"/>
        <end position="319"/>
    </location>
</feature>
<dbReference type="Proteomes" id="UP000191144">
    <property type="component" value="Chromosome F"/>
</dbReference>
<accession>A0A1G4JXX1</accession>
<dbReference type="InterPro" id="IPR052727">
    <property type="entry name" value="Rab4/Rab5_effector"/>
</dbReference>
<evidence type="ECO:0000259" key="8">
    <source>
        <dbReference type="PROSITE" id="PS50178"/>
    </source>
</evidence>
<keyword evidence="2" id="KW-0227">DNA damage</keyword>
<dbReference type="SUPFAM" id="SSF140125">
    <property type="entry name" value="Rabenosyn-5 Rab-binding domain-like"/>
    <property type="match status" value="1"/>
</dbReference>
<sequence>MDVAEGSRVLGDPNASQNTQNSSKLLACPVCGEETVDLLQLNNHLDLIHGLGDEPSRGQKSQKVGSKAHNAPGKHKVQPSKPKFELKRDHWATIISDRSRCHKCHVKLTRSTGMINCRKCGRLFCMRHCKNAIRLNTNAEYDPKGGEWCWCCRSCAQEKPGYNDFGTCYSRTHEFNQLRSSRTEDRQLQQLQLENRFVRLMNGILRLHAKYQGSLLASLKLPVEVTQFEKSVVPWTPDPFAFACCLCARKFGITSRKHHCRLCGKVVCDNTDTNCSNQIPVTSLVNAASDLPISSTASLNLPEIETQVRVCSSCVQSIFRKRKFEKELGMPLTNIFQLYERMRTYASLILSTVASLKSTSQEARKSANSNTVNVTASEESNLSKTRRRMVGAFSAYDKLTKQLLKEVPRNESEKRIQSAIIAQASAFILENMLPLRNLTADLASKSADPEVSQAQSSPSYENSLTIKEIKDYRTQLMVIEEQKFLVEDMIAQATKQRKFDEASVLSKNLEELKSQSDKLASLLGGEGFK</sequence>
<organism evidence="9 10">
    <name type="scientific">Lachancea meyersii CBS 8951</name>
    <dbReference type="NCBI Taxonomy" id="1266667"/>
    <lineage>
        <taxon>Eukaryota</taxon>
        <taxon>Fungi</taxon>
        <taxon>Dikarya</taxon>
        <taxon>Ascomycota</taxon>
        <taxon>Saccharomycotina</taxon>
        <taxon>Saccharomycetes</taxon>
        <taxon>Saccharomycetales</taxon>
        <taxon>Saccharomycetaceae</taxon>
        <taxon>Lachancea</taxon>
    </lineage>
</organism>
<gene>
    <name evidence="9" type="ORF">LAME_0F14422G</name>
</gene>
<dbReference type="EMBL" id="LT598477">
    <property type="protein sequence ID" value="SCU95997.1"/>
    <property type="molecule type" value="Genomic_DNA"/>
</dbReference>
<feature type="region of interest" description="Disordered" evidence="7">
    <location>
        <begin position="50"/>
        <end position="81"/>
    </location>
</feature>
<dbReference type="GO" id="GO:0003677">
    <property type="term" value="F:DNA binding"/>
    <property type="evidence" value="ECO:0007669"/>
    <property type="project" value="InterPro"/>
</dbReference>
<dbReference type="InterPro" id="IPR000306">
    <property type="entry name" value="Znf_FYVE"/>
</dbReference>
<evidence type="ECO:0000256" key="2">
    <source>
        <dbReference type="ARBA" id="ARBA00022763"/>
    </source>
</evidence>
<dbReference type="InterPro" id="IPR006642">
    <property type="entry name" value="Rad18_UBZ4"/>
</dbReference>
<evidence type="ECO:0000256" key="3">
    <source>
        <dbReference type="ARBA" id="ARBA00022771"/>
    </source>
</evidence>
<keyword evidence="5" id="KW-0234">DNA repair</keyword>
<dbReference type="InterPro" id="IPR011011">
    <property type="entry name" value="Znf_FYVE_PHD"/>
</dbReference>
<keyword evidence="1" id="KW-0479">Metal-binding</keyword>
<keyword evidence="10" id="KW-1185">Reference proteome</keyword>
<dbReference type="Gene3D" id="3.30.40.10">
    <property type="entry name" value="Zinc/RING finger domain, C3HC4 (zinc finger)"/>
    <property type="match status" value="2"/>
</dbReference>
<dbReference type="PANTHER" id="PTHR13510">
    <property type="entry name" value="FYVE-FINGER-CONTAINING RAB5 EFFECTOR PROTEIN RABENOSYN-5-RELATED"/>
    <property type="match status" value="1"/>
</dbReference>
<evidence type="ECO:0000313" key="10">
    <source>
        <dbReference type="Proteomes" id="UP000191144"/>
    </source>
</evidence>
<dbReference type="Pfam" id="PF01363">
    <property type="entry name" value="FYVE"/>
    <property type="match status" value="1"/>
</dbReference>
<name>A0A1G4JXX1_9SACH</name>
<dbReference type="GO" id="GO:0006281">
    <property type="term" value="P:DNA repair"/>
    <property type="evidence" value="ECO:0007669"/>
    <property type="project" value="UniProtKB-KW"/>
</dbReference>
<proteinExistence type="predicted"/>
<evidence type="ECO:0000256" key="6">
    <source>
        <dbReference type="PROSITE-ProRule" id="PRU00091"/>
    </source>
</evidence>
<dbReference type="SUPFAM" id="SSF57903">
    <property type="entry name" value="FYVE/PHD zinc finger"/>
    <property type="match status" value="2"/>
</dbReference>
<dbReference type="InterPro" id="IPR017455">
    <property type="entry name" value="Znf_FYVE-rel"/>
</dbReference>
<dbReference type="SMART" id="SM00734">
    <property type="entry name" value="ZnF_Rad18"/>
    <property type="match status" value="1"/>
</dbReference>
<dbReference type="Gene3D" id="4.10.860.20">
    <property type="entry name" value="Rabenosyn, Rab binding domain"/>
    <property type="match status" value="1"/>
</dbReference>
<evidence type="ECO:0000256" key="7">
    <source>
        <dbReference type="SAM" id="MobiDB-lite"/>
    </source>
</evidence>